<dbReference type="Gene3D" id="3.40.50.2000">
    <property type="entry name" value="Glycogen Phosphorylase B"/>
    <property type="match status" value="2"/>
</dbReference>
<name>A0ABT9E808_9PROT</name>
<dbReference type="CDD" id="cd03801">
    <property type="entry name" value="GT4_PimA-like"/>
    <property type="match status" value="1"/>
</dbReference>
<dbReference type="SUPFAM" id="SSF53756">
    <property type="entry name" value="UDP-Glycosyltransferase/glycogen phosphorylase"/>
    <property type="match status" value="1"/>
</dbReference>
<organism evidence="2 3">
    <name type="scientific">Paracraurococcus lichenis</name>
    <dbReference type="NCBI Taxonomy" id="3064888"/>
    <lineage>
        <taxon>Bacteria</taxon>
        <taxon>Pseudomonadati</taxon>
        <taxon>Pseudomonadota</taxon>
        <taxon>Alphaproteobacteria</taxon>
        <taxon>Acetobacterales</taxon>
        <taxon>Roseomonadaceae</taxon>
        <taxon>Paracraurococcus</taxon>
    </lineage>
</organism>
<keyword evidence="2" id="KW-0808">Transferase</keyword>
<evidence type="ECO:0000313" key="3">
    <source>
        <dbReference type="Proteomes" id="UP001243009"/>
    </source>
</evidence>
<keyword evidence="3" id="KW-1185">Reference proteome</keyword>
<proteinExistence type="predicted"/>
<dbReference type="EC" id="2.4.-.-" evidence="2"/>
<keyword evidence="2" id="KW-0328">Glycosyltransferase</keyword>
<protein>
    <submittedName>
        <fullName evidence="2">Glycosyltransferase</fullName>
        <ecNumber evidence="2">2.4.-.-</ecNumber>
    </submittedName>
</protein>
<feature type="domain" description="Spore protein YkvP/CgeB glycosyl transferase-like" evidence="1">
    <location>
        <begin position="204"/>
        <end position="354"/>
    </location>
</feature>
<evidence type="ECO:0000259" key="1">
    <source>
        <dbReference type="Pfam" id="PF13524"/>
    </source>
</evidence>
<accession>A0ABT9E808</accession>
<comment type="caution">
    <text evidence="2">The sequence shown here is derived from an EMBL/GenBank/DDBJ whole genome shotgun (WGS) entry which is preliminary data.</text>
</comment>
<dbReference type="EMBL" id="JAUTWS010000045">
    <property type="protein sequence ID" value="MDO9712341.1"/>
    <property type="molecule type" value="Genomic_DNA"/>
</dbReference>
<evidence type="ECO:0000313" key="2">
    <source>
        <dbReference type="EMBL" id="MDO9712341.1"/>
    </source>
</evidence>
<gene>
    <name evidence="2" type="ORF">Q7A36_28625</name>
</gene>
<dbReference type="Proteomes" id="UP001243009">
    <property type="component" value="Unassembled WGS sequence"/>
</dbReference>
<dbReference type="InterPro" id="IPR055259">
    <property type="entry name" value="YkvP/CgeB_Glyco_trans-like"/>
</dbReference>
<dbReference type="GO" id="GO:0016757">
    <property type="term" value="F:glycosyltransferase activity"/>
    <property type="evidence" value="ECO:0007669"/>
    <property type="project" value="UniProtKB-KW"/>
</dbReference>
<dbReference type="Pfam" id="PF13524">
    <property type="entry name" value="Glyco_trans_1_2"/>
    <property type="match status" value="1"/>
</dbReference>
<sequence>MRLAYLTHSLESCWNHGNAHFLRGVLAEMQERGHDVLALEPVESWSRDNLLRDHGEAGLDAFRAAYPQLQPRRYRNAGDIEAALDGADLIIVHEWNEPAIVAAVGRLRRLGARFTLLFHDTHHRAVSDPEAIRRFDLEGYDGVLAFGEALSAVYRRWGWGGRVFTWHEAADTRLFHPPTTEVARDGLVWIGNWGDEERSEELERFLLQPAEEAGLRLDIHGVRYPDHALRMLAAHGARYRGWLPNARAPEVFARHLATVHVPRRFYLDLLPGIPTIRVFEALACGIPLLCSPWRDAEGLFRPGQDYLVARDGAEMTRYLRAVQEDAGLRASLVAYGLESIRARHTCAHRVEELLGIVARLRAPTEAVA</sequence>
<dbReference type="RefSeq" id="WP_305107196.1">
    <property type="nucleotide sequence ID" value="NZ_JAUTWS010000045.1"/>
</dbReference>
<reference evidence="2 3" key="1">
    <citation type="submission" date="2023-08" db="EMBL/GenBank/DDBJ databases">
        <title>The draft genome sequence of Paracraurococcus sp. LOR1-02.</title>
        <authorList>
            <person name="Kingkaew E."/>
            <person name="Tanasupawat S."/>
        </authorList>
    </citation>
    <scope>NUCLEOTIDE SEQUENCE [LARGE SCALE GENOMIC DNA]</scope>
    <source>
        <strain evidence="2 3">LOR1-02</strain>
    </source>
</reference>